<comment type="caution">
    <text evidence="1">The sequence shown here is derived from an EMBL/GenBank/DDBJ whole genome shotgun (WGS) entry which is preliminary data.</text>
</comment>
<dbReference type="AlphaFoldDB" id="A0A396IJ51"/>
<organism evidence="1 2">
    <name type="scientific">Medicago truncatula</name>
    <name type="common">Barrel medic</name>
    <name type="synonym">Medicago tribuloides</name>
    <dbReference type="NCBI Taxonomy" id="3880"/>
    <lineage>
        <taxon>Eukaryota</taxon>
        <taxon>Viridiplantae</taxon>
        <taxon>Streptophyta</taxon>
        <taxon>Embryophyta</taxon>
        <taxon>Tracheophyta</taxon>
        <taxon>Spermatophyta</taxon>
        <taxon>Magnoliopsida</taxon>
        <taxon>eudicotyledons</taxon>
        <taxon>Gunneridae</taxon>
        <taxon>Pentapetalae</taxon>
        <taxon>rosids</taxon>
        <taxon>fabids</taxon>
        <taxon>Fabales</taxon>
        <taxon>Fabaceae</taxon>
        <taxon>Papilionoideae</taxon>
        <taxon>50 kb inversion clade</taxon>
        <taxon>NPAAA clade</taxon>
        <taxon>Hologalegina</taxon>
        <taxon>IRL clade</taxon>
        <taxon>Trifolieae</taxon>
        <taxon>Medicago</taxon>
    </lineage>
</organism>
<name>A0A396IJ51_MEDTR</name>
<evidence type="ECO:0000313" key="1">
    <source>
        <dbReference type="EMBL" id="RHN64693.1"/>
    </source>
</evidence>
<dbReference type="EMBL" id="PSQE01000004">
    <property type="protein sequence ID" value="RHN64693.1"/>
    <property type="molecule type" value="Genomic_DNA"/>
</dbReference>
<proteinExistence type="predicted"/>
<dbReference type="Gramene" id="rna27537">
    <property type="protein sequence ID" value="RHN64693.1"/>
    <property type="gene ID" value="gene27537"/>
</dbReference>
<reference evidence="2" key="1">
    <citation type="journal article" date="2018" name="Nat. Plants">
        <title>Whole-genome landscape of Medicago truncatula symbiotic genes.</title>
        <authorList>
            <person name="Pecrix Y."/>
            <person name="Staton S.E."/>
            <person name="Sallet E."/>
            <person name="Lelandais-Briere C."/>
            <person name="Moreau S."/>
            <person name="Carrere S."/>
            <person name="Blein T."/>
            <person name="Jardinaud M.F."/>
            <person name="Latrasse D."/>
            <person name="Zouine M."/>
            <person name="Zahm M."/>
            <person name="Kreplak J."/>
            <person name="Mayjonade B."/>
            <person name="Satge C."/>
            <person name="Perez M."/>
            <person name="Cauet S."/>
            <person name="Marande W."/>
            <person name="Chantry-Darmon C."/>
            <person name="Lopez-Roques C."/>
            <person name="Bouchez O."/>
            <person name="Berard A."/>
            <person name="Debelle F."/>
            <person name="Munos S."/>
            <person name="Bendahmane A."/>
            <person name="Berges H."/>
            <person name="Niebel A."/>
            <person name="Buitink J."/>
            <person name="Frugier F."/>
            <person name="Benhamed M."/>
            <person name="Crespi M."/>
            <person name="Gouzy J."/>
            <person name="Gamas P."/>
        </authorList>
    </citation>
    <scope>NUCLEOTIDE SEQUENCE [LARGE SCALE GENOMIC DNA]</scope>
    <source>
        <strain evidence="2">cv. Jemalong A17</strain>
    </source>
</reference>
<dbReference type="Proteomes" id="UP000265566">
    <property type="component" value="Chromosome 4"/>
</dbReference>
<gene>
    <name evidence="1" type="ORF">MtrunA17_Chr4g0071841</name>
</gene>
<protein>
    <submittedName>
        <fullName evidence="1">Uncharacterized protein</fullName>
    </submittedName>
</protein>
<evidence type="ECO:0000313" key="2">
    <source>
        <dbReference type="Proteomes" id="UP000265566"/>
    </source>
</evidence>
<accession>A0A396IJ51</accession>
<sequence>MAARFDGGRKKRTADYPNFCSSKPYISEARVRVHFYSYKN</sequence>